<dbReference type="GO" id="GO:0004252">
    <property type="term" value="F:serine-type endopeptidase activity"/>
    <property type="evidence" value="ECO:0007669"/>
    <property type="project" value="InterPro"/>
</dbReference>
<keyword evidence="6" id="KW-1185">Reference proteome</keyword>
<dbReference type="RefSeq" id="WP_050724549.1">
    <property type="nucleotide sequence ID" value="NZ_CP012332.1"/>
</dbReference>
<dbReference type="PROSITE" id="PS50106">
    <property type="entry name" value="PDZ"/>
    <property type="match status" value="1"/>
</dbReference>
<dbReference type="Pfam" id="PF13180">
    <property type="entry name" value="PDZ_2"/>
    <property type="match status" value="1"/>
</dbReference>
<dbReference type="SMART" id="SM00228">
    <property type="entry name" value="PDZ"/>
    <property type="match status" value="1"/>
</dbReference>
<comment type="similarity">
    <text evidence="1">Belongs to the peptidase S1C family.</text>
</comment>
<evidence type="ECO:0000313" key="6">
    <source>
        <dbReference type="Proteomes" id="UP000055590"/>
    </source>
</evidence>
<proteinExistence type="inferred from homology"/>
<protein>
    <submittedName>
        <fullName evidence="5">HtrA protease/chaperone protein</fullName>
    </submittedName>
</protein>
<keyword evidence="2 5" id="KW-0645">Protease</keyword>
<keyword evidence="3" id="KW-0378">Hydrolase</keyword>
<sequence length="389" mass="40923">MGRFGRTGLLVAAALLLGAPVPSRTEPPRRIWTEIGARAKEAGPAAHGLPNLSQIVKQASPAVVSIVVEEKRNRRLSPLDPLHDFFEKNSSEEPNEGLGTGFIIDSTGLILTNAHVIENASRIRVVLDDEGFPHELEATVVGADSATDLALLRVSANHPLPVLPLGDSDAVEIADWVVAIGNPFGLTQTVTFGIVSQKGRTDVTPQGRHGYFDFIQTDASINPGNSGGPLINLQGEVVAINNAVNASGQGIGFAVPINMAKKVIPQLAATGKVTRAWIGLSIRDVPWDLAQSLGLHQPGGVVISKVTAGSPAAEAGLEDGDVILRFENRPIRSAPALRWEVACSKIGSKVPLQVLRKGKTIQLAVTLRELPDEARTLGVPADPTGNPGG</sequence>
<feature type="domain" description="PDZ" evidence="4">
    <location>
        <begin position="293"/>
        <end position="358"/>
    </location>
</feature>
<dbReference type="STRING" id="1391653.AKJ08_0430"/>
<accession>A0A0K1P935</accession>
<name>A0A0K1P935_9BACT</name>
<dbReference type="Pfam" id="PF13365">
    <property type="entry name" value="Trypsin_2"/>
    <property type="match status" value="1"/>
</dbReference>
<dbReference type="PANTHER" id="PTHR22939:SF129">
    <property type="entry name" value="SERINE PROTEASE HTRA2, MITOCHONDRIAL"/>
    <property type="match status" value="1"/>
</dbReference>
<evidence type="ECO:0000256" key="2">
    <source>
        <dbReference type="ARBA" id="ARBA00022670"/>
    </source>
</evidence>
<dbReference type="SUPFAM" id="SSF50156">
    <property type="entry name" value="PDZ domain-like"/>
    <property type="match status" value="1"/>
</dbReference>
<gene>
    <name evidence="5" type="ORF">AKJ08_0430</name>
</gene>
<dbReference type="InterPro" id="IPR036034">
    <property type="entry name" value="PDZ_sf"/>
</dbReference>
<evidence type="ECO:0000259" key="4">
    <source>
        <dbReference type="PROSITE" id="PS50106"/>
    </source>
</evidence>
<dbReference type="InterPro" id="IPR009003">
    <property type="entry name" value="Peptidase_S1_PA"/>
</dbReference>
<evidence type="ECO:0000256" key="3">
    <source>
        <dbReference type="ARBA" id="ARBA00022801"/>
    </source>
</evidence>
<dbReference type="Gene3D" id="2.40.10.120">
    <property type="match status" value="1"/>
</dbReference>
<dbReference type="InterPro" id="IPR001940">
    <property type="entry name" value="Peptidase_S1C"/>
</dbReference>
<evidence type="ECO:0000313" key="5">
    <source>
        <dbReference type="EMBL" id="AKU90043.1"/>
    </source>
</evidence>
<dbReference type="GO" id="GO:0006508">
    <property type="term" value="P:proteolysis"/>
    <property type="evidence" value="ECO:0007669"/>
    <property type="project" value="UniProtKB-KW"/>
</dbReference>
<dbReference type="Proteomes" id="UP000055590">
    <property type="component" value="Chromosome"/>
</dbReference>
<dbReference type="EMBL" id="CP012332">
    <property type="protein sequence ID" value="AKU90043.1"/>
    <property type="molecule type" value="Genomic_DNA"/>
</dbReference>
<dbReference type="PRINTS" id="PR00834">
    <property type="entry name" value="PROTEASES2C"/>
</dbReference>
<dbReference type="KEGG" id="vin:AKJ08_0430"/>
<dbReference type="OrthoDB" id="9758917at2"/>
<reference evidence="5 6" key="1">
    <citation type="submission" date="2015-08" db="EMBL/GenBank/DDBJ databases">
        <authorList>
            <person name="Babu N.S."/>
            <person name="Beckwith C.J."/>
            <person name="Beseler K.G."/>
            <person name="Brison A."/>
            <person name="Carone J.V."/>
            <person name="Caskin T.P."/>
            <person name="Diamond M."/>
            <person name="Durham M.E."/>
            <person name="Foxe J.M."/>
            <person name="Go M."/>
            <person name="Henderson B.A."/>
            <person name="Jones I.B."/>
            <person name="McGettigan J.A."/>
            <person name="Micheletti S.J."/>
            <person name="Nasrallah M.E."/>
            <person name="Ortiz D."/>
            <person name="Piller C.R."/>
            <person name="Privatt S.R."/>
            <person name="Schneider S.L."/>
            <person name="Sharp S."/>
            <person name="Smith T.C."/>
            <person name="Stanton J.D."/>
            <person name="Ullery H.E."/>
            <person name="Wilson R.J."/>
            <person name="Serrano M.G."/>
            <person name="Buck G."/>
            <person name="Lee V."/>
            <person name="Wang Y."/>
            <person name="Carvalho R."/>
            <person name="Voegtly L."/>
            <person name="Shi R."/>
            <person name="Duckworth R."/>
            <person name="Johnson A."/>
            <person name="Loviza R."/>
            <person name="Walstead R."/>
            <person name="Shah Z."/>
            <person name="Kiflezghi M."/>
            <person name="Wade K."/>
            <person name="Ball S.L."/>
            <person name="Bradley K.W."/>
            <person name="Asai D.J."/>
            <person name="Bowman C.A."/>
            <person name="Russell D.A."/>
            <person name="Pope W.H."/>
            <person name="Jacobs-Sera D."/>
            <person name="Hendrix R.W."/>
            <person name="Hatfull G.F."/>
        </authorList>
    </citation>
    <scope>NUCLEOTIDE SEQUENCE [LARGE SCALE GENOMIC DNA]</scope>
    <source>
        <strain evidence="5 6">DSM 27710</strain>
    </source>
</reference>
<dbReference type="InterPro" id="IPR001478">
    <property type="entry name" value="PDZ"/>
</dbReference>
<dbReference type="Gene3D" id="2.30.42.10">
    <property type="match status" value="1"/>
</dbReference>
<dbReference type="AlphaFoldDB" id="A0A0K1P935"/>
<organism evidence="5 6">
    <name type="scientific">Vulgatibacter incomptus</name>
    <dbReference type="NCBI Taxonomy" id="1391653"/>
    <lineage>
        <taxon>Bacteria</taxon>
        <taxon>Pseudomonadati</taxon>
        <taxon>Myxococcota</taxon>
        <taxon>Myxococcia</taxon>
        <taxon>Myxococcales</taxon>
        <taxon>Cystobacterineae</taxon>
        <taxon>Vulgatibacteraceae</taxon>
        <taxon>Vulgatibacter</taxon>
    </lineage>
</organism>
<dbReference type="PANTHER" id="PTHR22939">
    <property type="entry name" value="SERINE PROTEASE FAMILY S1C HTRA-RELATED"/>
    <property type="match status" value="1"/>
</dbReference>
<dbReference type="SUPFAM" id="SSF50494">
    <property type="entry name" value="Trypsin-like serine proteases"/>
    <property type="match status" value="1"/>
</dbReference>
<evidence type="ECO:0000256" key="1">
    <source>
        <dbReference type="ARBA" id="ARBA00010541"/>
    </source>
</evidence>